<evidence type="ECO:0000313" key="3">
    <source>
        <dbReference type="Proteomes" id="UP000232891"/>
    </source>
</evidence>
<dbReference type="EMBL" id="PHHD01000001">
    <property type="protein sequence ID" value="PKA78731.1"/>
    <property type="molecule type" value="Genomic_DNA"/>
</dbReference>
<sequence length="74" mass="8322">MQIIDATPLVSHLKSIDASYENLIKRIRAADNKAAQLSSAQHSELMDAIVKAREDYIAKLVALSYLVRIQLKNR</sequence>
<organism evidence="2 3">
    <name type="scientific">Pseudomonas tolaasii NCPPB 2192</name>
    <dbReference type="NCBI Taxonomy" id="564423"/>
    <lineage>
        <taxon>Bacteria</taxon>
        <taxon>Pseudomonadati</taxon>
        <taxon>Pseudomonadota</taxon>
        <taxon>Gammaproteobacteria</taxon>
        <taxon>Pseudomonadales</taxon>
        <taxon>Pseudomonadaceae</taxon>
        <taxon>Pseudomonas</taxon>
    </lineage>
</organism>
<reference evidence="2 3" key="1">
    <citation type="submission" date="2017-11" db="EMBL/GenBank/DDBJ databases">
        <title>Genome sequencing of a diverse group of Pseudomonas species.</title>
        <authorList>
            <person name="Loper J."/>
        </authorList>
    </citation>
    <scope>NUCLEOTIDE SEQUENCE [LARGE SCALE GENOMIC DNA]</scope>
    <source>
        <strain evidence="2 3">NCPPB 2192</strain>
    </source>
</reference>
<name>A0ABX4QPH5_PSETO</name>
<protein>
    <submittedName>
        <fullName evidence="2">Uncharacterized protein</fullName>
    </submittedName>
</protein>
<accession>A0ABX4QPH5</accession>
<dbReference type="Proteomes" id="UP000232891">
    <property type="component" value="Unassembled WGS sequence"/>
</dbReference>
<evidence type="ECO:0000256" key="1">
    <source>
        <dbReference type="SAM" id="Coils"/>
    </source>
</evidence>
<proteinExistence type="predicted"/>
<comment type="caution">
    <text evidence="2">The sequence shown here is derived from an EMBL/GenBank/DDBJ whole genome shotgun (WGS) entry which is preliminary data.</text>
</comment>
<evidence type="ECO:0000313" key="2">
    <source>
        <dbReference type="EMBL" id="PKA78731.1"/>
    </source>
</evidence>
<feature type="coiled-coil region" evidence="1">
    <location>
        <begin position="13"/>
        <end position="40"/>
    </location>
</feature>
<keyword evidence="3" id="KW-1185">Reference proteome</keyword>
<keyword evidence="1" id="KW-0175">Coiled coil</keyword>
<gene>
    <name evidence="2" type="ORF">ATI14_5881</name>
</gene>